<keyword evidence="1" id="KW-0812">Transmembrane</keyword>
<dbReference type="Proteomes" id="UP001500547">
    <property type="component" value="Unassembled WGS sequence"/>
</dbReference>
<dbReference type="Pfam" id="PF07589">
    <property type="entry name" value="PEP-CTERM"/>
    <property type="match status" value="1"/>
</dbReference>
<dbReference type="InterPro" id="IPR013424">
    <property type="entry name" value="Ice-binding_C"/>
</dbReference>
<dbReference type="EMBL" id="BAABLD010000008">
    <property type="protein sequence ID" value="GAA5165531.1"/>
    <property type="molecule type" value="Genomic_DNA"/>
</dbReference>
<gene>
    <name evidence="5" type="ORF">GCM10025770_21210</name>
</gene>
<keyword evidence="1" id="KW-1133">Transmembrane helix</keyword>
<accession>A0ABP9QQM3</accession>
<dbReference type="SUPFAM" id="SSF75011">
    <property type="entry name" value="3-carboxy-cis,cis-mucoante lactonizing enzyme"/>
    <property type="match status" value="1"/>
</dbReference>
<reference evidence="6" key="1">
    <citation type="journal article" date="2019" name="Int. J. Syst. Evol. Microbiol.">
        <title>The Global Catalogue of Microorganisms (GCM) 10K type strain sequencing project: providing services to taxonomists for standard genome sequencing and annotation.</title>
        <authorList>
            <consortium name="The Broad Institute Genomics Platform"/>
            <consortium name="The Broad Institute Genome Sequencing Center for Infectious Disease"/>
            <person name="Wu L."/>
            <person name="Ma J."/>
        </authorList>
    </citation>
    <scope>NUCLEOTIDE SEQUENCE [LARGE SCALE GENOMIC DNA]</scope>
    <source>
        <strain evidence="6">JCM 18715</strain>
    </source>
</reference>
<keyword evidence="6" id="KW-1185">Reference proteome</keyword>
<evidence type="ECO:0000259" key="3">
    <source>
        <dbReference type="Pfam" id="PF07589"/>
    </source>
</evidence>
<proteinExistence type="predicted"/>
<dbReference type="InterPro" id="IPR027372">
    <property type="entry name" value="Phytase-like_dom"/>
</dbReference>
<dbReference type="PANTHER" id="PTHR37957:SF1">
    <property type="entry name" value="PHYTASE-LIKE DOMAIN-CONTAINING PROTEIN"/>
    <property type="match status" value="1"/>
</dbReference>
<keyword evidence="2" id="KW-0732">Signal</keyword>
<feature type="domain" description="Ice-binding protein C-terminal" evidence="3">
    <location>
        <begin position="389"/>
        <end position="412"/>
    </location>
</feature>
<evidence type="ECO:0000256" key="1">
    <source>
        <dbReference type="SAM" id="Phobius"/>
    </source>
</evidence>
<dbReference type="PANTHER" id="PTHR37957">
    <property type="entry name" value="BLR7070 PROTEIN"/>
    <property type="match status" value="1"/>
</dbReference>
<dbReference type="PROSITE" id="PS51257">
    <property type="entry name" value="PROKAR_LIPOPROTEIN"/>
    <property type="match status" value="1"/>
</dbReference>
<dbReference type="Pfam" id="PF13449">
    <property type="entry name" value="Phytase-like"/>
    <property type="match status" value="1"/>
</dbReference>
<protein>
    <submittedName>
        <fullName evidence="5">Esterase-like activity of phytase family protein</fullName>
    </submittedName>
</protein>
<evidence type="ECO:0000256" key="2">
    <source>
        <dbReference type="SAM" id="SignalP"/>
    </source>
</evidence>
<dbReference type="RefSeq" id="WP_345532915.1">
    <property type="nucleotide sequence ID" value="NZ_BAABLD010000008.1"/>
</dbReference>
<name>A0ABP9QQM3_9RHOO</name>
<keyword evidence="1" id="KW-0472">Membrane</keyword>
<sequence>MSSRHLLAASVALVLSCASAQATGPFELSYIGQQIVPTGTLYAGTTVGGLSSIDYNPATGRYLSISDDRSALNPARFYELSLDLNQFSRSATPGMAGVSFSGVTTIQPIGGGTFATNTVDPESLRLDAARGKIYWSNEGQRSAAGFQNPTVREMNLDGSYSRTFAVPDYYNPSGSVSGLSAGDKGVYNNLAFENMTLSSDRNTLYVATENALAQDSLPSSVSNGSRSRILSFDVASGAAGAEYVYEVEPVAFAPSPAGSFATNGLTDFIAVGDRQFITIERSFSTGAGTNGIPATGNTIRIFYADARGATDVAGVESITSVSGLTTVSKTLLLNLSSLKNDDGSTLSLDNIEGITFGPSHNGKQTLILASDNNFSGTQFTQFIALEIAPVPEAGTWAMLLAGLGLLGVVRRR</sequence>
<evidence type="ECO:0000313" key="6">
    <source>
        <dbReference type="Proteomes" id="UP001500547"/>
    </source>
</evidence>
<evidence type="ECO:0000259" key="4">
    <source>
        <dbReference type="Pfam" id="PF13449"/>
    </source>
</evidence>
<feature type="chain" id="PRO_5046691793" evidence="2">
    <location>
        <begin position="23"/>
        <end position="412"/>
    </location>
</feature>
<feature type="transmembrane region" description="Helical" evidence="1">
    <location>
        <begin position="393"/>
        <end position="409"/>
    </location>
</feature>
<evidence type="ECO:0000313" key="5">
    <source>
        <dbReference type="EMBL" id="GAA5165531.1"/>
    </source>
</evidence>
<feature type="signal peptide" evidence="2">
    <location>
        <begin position="1"/>
        <end position="22"/>
    </location>
</feature>
<comment type="caution">
    <text evidence="5">The sequence shown here is derived from an EMBL/GenBank/DDBJ whole genome shotgun (WGS) entry which is preliminary data.</text>
</comment>
<organism evidence="5 6">
    <name type="scientific">Viridibacterium curvum</name>
    <dbReference type="NCBI Taxonomy" id="1101404"/>
    <lineage>
        <taxon>Bacteria</taxon>
        <taxon>Pseudomonadati</taxon>
        <taxon>Pseudomonadota</taxon>
        <taxon>Betaproteobacteria</taxon>
        <taxon>Rhodocyclales</taxon>
        <taxon>Rhodocyclaceae</taxon>
        <taxon>Viridibacterium</taxon>
    </lineage>
</organism>
<feature type="domain" description="Phytase-like" evidence="4">
    <location>
        <begin position="45"/>
        <end position="374"/>
    </location>
</feature>